<feature type="transmembrane region" description="Helical" evidence="5">
    <location>
        <begin position="128"/>
        <end position="149"/>
    </location>
</feature>
<dbReference type="InterPro" id="IPR005372">
    <property type="entry name" value="UPF0182"/>
</dbReference>
<dbReference type="PANTHER" id="PTHR39344">
    <property type="entry name" value="UPF0182 PROTEIN SLL1060"/>
    <property type="match status" value="1"/>
</dbReference>
<feature type="transmembrane region" description="Helical" evidence="5">
    <location>
        <begin position="227"/>
        <end position="244"/>
    </location>
</feature>
<keyword evidence="2 5" id="KW-0812">Transmembrane</keyword>
<feature type="region of interest" description="Disordered" evidence="6">
    <location>
        <begin position="894"/>
        <end position="929"/>
    </location>
</feature>
<dbReference type="EMBL" id="CP031264">
    <property type="protein sequence ID" value="AXI79363.1"/>
    <property type="molecule type" value="Genomic_DNA"/>
</dbReference>
<feature type="region of interest" description="Disordered" evidence="6">
    <location>
        <begin position="968"/>
        <end position="990"/>
    </location>
</feature>
<dbReference type="KEGG" id="stri:C7M71_020030"/>
<feature type="transmembrane region" description="Helical" evidence="5">
    <location>
        <begin position="74"/>
        <end position="98"/>
    </location>
</feature>
<evidence type="ECO:0000256" key="3">
    <source>
        <dbReference type="ARBA" id="ARBA00022989"/>
    </source>
</evidence>
<name>A0A345T058_9ACTN</name>
<reference evidence="8" key="1">
    <citation type="submission" date="2018-07" db="EMBL/GenBank/DDBJ databases">
        <title>Streptacidiphilus bronchialis DSM 106435 chromosome.</title>
        <authorList>
            <person name="Batra D."/>
            <person name="Gulvik C.A."/>
        </authorList>
    </citation>
    <scope>NUCLEOTIDE SEQUENCE [LARGE SCALE GENOMIC DNA]</scope>
    <source>
        <strain evidence="8">DSM 106435</strain>
    </source>
</reference>
<evidence type="ECO:0000256" key="4">
    <source>
        <dbReference type="ARBA" id="ARBA00023136"/>
    </source>
</evidence>
<accession>A0A345T058</accession>
<evidence type="ECO:0000313" key="8">
    <source>
        <dbReference type="Proteomes" id="UP000249340"/>
    </source>
</evidence>
<feature type="transmembrane region" description="Helical" evidence="5">
    <location>
        <begin position="184"/>
        <end position="207"/>
    </location>
</feature>
<dbReference type="Proteomes" id="UP000249340">
    <property type="component" value="Chromosome"/>
</dbReference>
<evidence type="ECO:0000256" key="6">
    <source>
        <dbReference type="SAM" id="MobiDB-lite"/>
    </source>
</evidence>
<comment type="subcellular location">
    <subcellularLocation>
        <location evidence="5">Cell membrane</location>
        <topology evidence="5">Multi-pass membrane protein</topology>
    </subcellularLocation>
</comment>
<dbReference type="HAMAP" id="MF_01600">
    <property type="entry name" value="UPF0182"/>
    <property type="match status" value="1"/>
</dbReference>
<comment type="similarity">
    <text evidence="5">Belongs to the UPF0182 family.</text>
</comment>
<feature type="compositionally biased region" description="Low complexity" evidence="6">
    <location>
        <begin position="974"/>
        <end position="990"/>
    </location>
</feature>
<feature type="transmembrane region" description="Helical" evidence="5">
    <location>
        <begin position="300"/>
        <end position="321"/>
    </location>
</feature>
<sequence length="990" mass="107730">MCTLVFQMPDRGGSGPSGPRFRAGTSTRRSRALLLTAAVLAVLAVLFVVFAGFWTDWLWYKSLHYSSVFTTRLWTKVGLFAVFGLLMALAVGLNVWLAHRLRPPLSAMSVEQQSLDRYRMGIAPFRRWLLLGVSAVIGLIAGASASGQWRTWLLWVNATPFGTTDPQFHKDVSFYTFDLPWYRFLLNFGFSAVIVSLLAAVLVHYLYGGLRLQGPGRKVSTAAQGHLAVLLGVFVALKAVAYWLDRYGLALKSSSIRNTDSWAGLRYVDANAYLPAKNILFIVAIICALLFFITPLRRTWSLPLTGFGLMVLSALLIGGLYPTIVQQFQVKPNEATKEAPYIKKNIDATRAAYGIADAKSEQYTAASEADKSVLDKDAGTLKNIRVLDPNIVSPTFTQREQQRGYYSFSSPLDIDRYGTGDDVQDTVIGVRELNLAGVPSRNWVNDHFKYTHGYAAVTAKGNTVTPDGDPAFTESGLPPKGQFANDTQWRIYYGEKTTEYSVVGGTNKELDYYDSDAGKEVTYTYDGSGGVSLDNPLTRAAYAVKFSEPQILYSGAITSGSKIMYDRTPKERVEAVAPWLSIDGDPYPVVVDGKVKWVVDGYTTSNGYPYSSHTTLGDVTTDSLTASGGREVLAQANQVNYIRNSVKATVDAFTGEVTLYQWDDQDPVLKTWMKSFPDTVKPKSAIDSSLMQHLRYPQDLFKVQRDMLTRYHVTDPAAFYASSDVWKVPTDPTSDTHADQPPYYLTVRMPGESTAFSLTTSFVPTSRPNLAAFMAVNANPGPDYGRMSILTMPEKSGGRTIPGPQQVQAKFNSDPRIANDINILKRGDSTLEYGNLLTLPVGNGLLYVEPVYVRGKGINYPQLKKVLAVFGGSDNVAYANTLKEALQQVLGVEAGPEQEGGGGGTTTTPPSTGSGGGTAPTVPAGSDVQKALDDAQKAFEAGQEALKSGDWATYGQEQKKLQDALNAAVQAEKPAATPSAAPSATPTGKP</sequence>
<organism evidence="7 8">
    <name type="scientific">Peterkaempfera bronchialis</name>
    <dbReference type="NCBI Taxonomy" id="2126346"/>
    <lineage>
        <taxon>Bacteria</taxon>
        <taxon>Bacillati</taxon>
        <taxon>Actinomycetota</taxon>
        <taxon>Actinomycetes</taxon>
        <taxon>Kitasatosporales</taxon>
        <taxon>Streptomycetaceae</taxon>
        <taxon>Peterkaempfera</taxon>
    </lineage>
</organism>
<feature type="transmembrane region" description="Helical" evidence="5">
    <location>
        <begin position="272"/>
        <end position="293"/>
    </location>
</feature>
<protein>
    <recommendedName>
        <fullName evidence="5">UPF0182 protein C7M71_020030</fullName>
    </recommendedName>
</protein>
<evidence type="ECO:0000256" key="1">
    <source>
        <dbReference type="ARBA" id="ARBA00022475"/>
    </source>
</evidence>
<dbReference type="AlphaFoldDB" id="A0A345T058"/>
<evidence type="ECO:0000313" key="7">
    <source>
        <dbReference type="EMBL" id="AXI79363.1"/>
    </source>
</evidence>
<keyword evidence="1 5" id="KW-1003">Cell membrane</keyword>
<keyword evidence="4 5" id="KW-0472">Membrane</keyword>
<proteinExistence type="inferred from homology"/>
<evidence type="ECO:0000256" key="2">
    <source>
        <dbReference type="ARBA" id="ARBA00022692"/>
    </source>
</evidence>
<dbReference type="GO" id="GO:0005886">
    <property type="term" value="C:plasma membrane"/>
    <property type="evidence" value="ECO:0007669"/>
    <property type="project" value="UniProtKB-SubCell"/>
</dbReference>
<gene>
    <name evidence="7" type="ORF">C7M71_020030</name>
</gene>
<dbReference type="Pfam" id="PF03699">
    <property type="entry name" value="UPF0182"/>
    <property type="match status" value="1"/>
</dbReference>
<evidence type="ECO:0000256" key="5">
    <source>
        <dbReference type="HAMAP-Rule" id="MF_01600"/>
    </source>
</evidence>
<keyword evidence="3 5" id="KW-1133">Transmembrane helix</keyword>
<keyword evidence="8" id="KW-1185">Reference proteome</keyword>
<feature type="transmembrane region" description="Helical" evidence="5">
    <location>
        <begin position="32"/>
        <end position="54"/>
    </location>
</feature>
<dbReference type="PANTHER" id="PTHR39344:SF1">
    <property type="entry name" value="UPF0182 PROTEIN SLL1060"/>
    <property type="match status" value="1"/>
</dbReference>
<dbReference type="GO" id="GO:0005576">
    <property type="term" value="C:extracellular region"/>
    <property type="evidence" value="ECO:0007669"/>
    <property type="project" value="TreeGrafter"/>
</dbReference>
<dbReference type="OrthoDB" id="9763654at2"/>